<evidence type="ECO:0000313" key="1">
    <source>
        <dbReference type="EnsemblMetazoa" id="tetur06g05370.1"/>
    </source>
</evidence>
<dbReference type="Proteomes" id="UP000015104">
    <property type="component" value="Unassembled WGS sequence"/>
</dbReference>
<keyword evidence="2" id="KW-1185">Reference proteome</keyword>
<sequence>MELLQEFNNLRDSLPITAALPDESVDKVDIVNQAILQIIFLEDLIKKRYLLNLQTQFNRRRCSRLRRIKVNH</sequence>
<proteinExistence type="predicted"/>
<dbReference type="EnsemblMetazoa" id="tetur06g05370.1">
    <property type="protein sequence ID" value="tetur06g05370.1"/>
    <property type="gene ID" value="tetur06g05370"/>
</dbReference>
<reference evidence="1" key="2">
    <citation type="submission" date="2015-06" db="UniProtKB">
        <authorList>
            <consortium name="EnsemblMetazoa"/>
        </authorList>
    </citation>
    <scope>IDENTIFICATION</scope>
</reference>
<dbReference type="AlphaFoldDB" id="T1K7S6"/>
<reference evidence="2" key="1">
    <citation type="submission" date="2011-08" db="EMBL/GenBank/DDBJ databases">
        <authorList>
            <person name="Rombauts S."/>
        </authorList>
    </citation>
    <scope>NUCLEOTIDE SEQUENCE</scope>
    <source>
        <strain evidence="2">London</strain>
    </source>
</reference>
<name>T1K7S6_TETUR</name>
<accession>T1K7S6</accession>
<dbReference type="HOGENOM" id="CLU_2725442_0_0_1"/>
<organism evidence="1 2">
    <name type="scientific">Tetranychus urticae</name>
    <name type="common">Two-spotted spider mite</name>
    <dbReference type="NCBI Taxonomy" id="32264"/>
    <lineage>
        <taxon>Eukaryota</taxon>
        <taxon>Metazoa</taxon>
        <taxon>Ecdysozoa</taxon>
        <taxon>Arthropoda</taxon>
        <taxon>Chelicerata</taxon>
        <taxon>Arachnida</taxon>
        <taxon>Acari</taxon>
        <taxon>Acariformes</taxon>
        <taxon>Trombidiformes</taxon>
        <taxon>Prostigmata</taxon>
        <taxon>Eleutherengona</taxon>
        <taxon>Raphignathae</taxon>
        <taxon>Tetranychoidea</taxon>
        <taxon>Tetranychidae</taxon>
        <taxon>Tetranychus</taxon>
    </lineage>
</organism>
<evidence type="ECO:0000313" key="2">
    <source>
        <dbReference type="Proteomes" id="UP000015104"/>
    </source>
</evidence>
<dbReference type="EMBL" id="CAEY01001812">
    <property type="status" value="NOT_ANNOTATED_CDS"/>
    <property type="molecule type" value="Genomic_DNA"/>
</dbReference>
<protein>
    <submittedName>
        <fullName evidence="1">Uncharacterized protein</fullName>
    </submittedName>
</protein>